<evidence type="ECO:0000313" key="2">
    <source>
        <dbReference type="Proteomes" id="UP000002255"/>
    </source>
</evidence>
<organism evidence="1 2">
    <name type="scientific">Xylanimonas cellulosilytica (strain DSM 15894 / JCM 12276 / CECT 5975 / KCTC 9989 / LMG 20990 / NBRC 107835 / XIL07)</name>
    <dbReference type="NCBI Taxonomy" id="446471"/>
    <lineage>
        <taxon>Bacteria</taxon>
        <taxon>Bacillati</taxon>
        <taxon>Actinomycetota</taxon>
        <taxon>Actinomycetes</taxon>
        <taxon>Micrococcales</taxon>
        <taxon>Promicromonosporaceae</taxon>
        <taxon>Xylanimonas</taxon>
    </lineage>
</organism>
<protein>
    <submittedName>
        <fullName evidence="1">Uncharacterized protein</fullName>
    </submittedName>
</protein>
<sequence>MPTKHPRILVTRTPHVDDVMERGRRRLGVDVDYPASAILVELAERGLAGDEEGLLIRRATGRTITSEMVAAALDED</sequence>
<dbReference type="Proteomes" id="UP000002255">
    <property type="component" value="Chromosome"/>
</dbReference>
<evidence type="ECO:0000313" key="1">
    <source>
        <dbReference type="EMBL" id="ACZ29164.1"/>
    </source>
</evidence>
<dbReference type="KEGG" id="xce:Xcel_0123"/>
<accession>D1BU00</accession>
<dbReference type="STRING" id="446471.Xcel_0123"/>
<name>D1BU00_XYLCX</name>
<dbReference type="RefSeq" id="WP_012876909.1">
    <property type="nucleotide sequence ID" value="NC_013530.1"/>
</dbReference>
<dbReference type="OrthoDB" id="3259334at2"/>
<proteinExistence type="predicted"/>
<reference evidence="1 2" key="2">
    <citation type="journal article" date="2010" name="Stand. Genomic Sci.">
        <title>Complete genome sequence of Xylanimonas cellulosilytica type strain (XIL07).</title>
        <authorList>
            <person name="Foster B."/>
            <person name="Pukall R."/>
            <person name="Abt B."/>
            <person name="Nolan M."/>
            <person name="Glavina Del Rio T."/>
            <person name="Chen F."/>
            <person name="Lucas S."/>
            <person name="Tice H."/>
            <person name="Pitluck S."/>
            <person name="Cheng J.-F."/>
            <person name="Chertkov O."/>
            <person name="Brettin T."/>
            <person name="Han C."/>
            <person name="Detter J.C."/>
            <person name="Bruce D."/>
            <person name="Goodwin L."/>
            <person name="Ivanova N."/>
            <person name="Mavromatis K."/>
            <person name="Pati A."/>
            <person name="Mikhailova N."/>
            <person name="Chen A."/>
            <person name="Palaniappan K."/>
            <person name="Land M."/>
            <person name="Hauser L."/>
            <person name="Chang Y.-J."/>
            <person name="Jeffries C.D."/>
            <person name="Chain P."/>
            <person name="Rohde M."/>
            <person name="Goeker M."/>
            <person name="Bristow J."/>
            <person name="Eisen J.A."/>
            <person name="Markowitz V."/>
            <person name="Hugenholtz P."/>
            <person name="Kyrpides N.C."/>
            <person name="Klenk H.-P."/>
            <person name="Lapidus A."/>
        </authorList>
    </citation>
    <scope>NUCLEOTIDE SEQUENCE [LARGE SCALE GENOMIC DNA]</scope>
    <source>
        <strain evidence="2">DSM 15894 / CECT 5975 / LMG 20990 / XIL07</strain>
    </source>
</reference>
<gene>
    <name evidence="1" type="ordered locus">Xcel_0123</name>
</gene>
<dbReference type="AlphaFoldDB" id="D1BU00"/>
<dbReference type="HOGENOM" id="CLU_2653684_0_0_11"/>
<dbReference type="EMBL" id="CP001821">
    <property type="protein sequence ID" value="ACZ29164.1"/>
    <property type="molecule type" value="Genomic_DNA"/>
</dbReference>
<keyword evidence="2" id="KW-1185">Reference proteome</keyword>
<reference evidence="2" key="1">
    <citation type="submission" date="2009-11" db="EMBL/GenBank/DDBJ databases">
        <title>The complete chromosome of Xylanimonas cellulosilytica DSM 15894.</title>
        <authorList>
            <consortium name="US DOE Joint Genome Institute (JGI-PGF)"/>
            <person name="Lucas S."/>
            <person name="Copeland A."/>
            <person name="Lapidus A."/>
            <person name="Glavina del Rio T."/>
            <person name="Dalin E."/>
            <person name="Tice H."/>
            <person name="Bruce D."/>
            <person name="Goodwin L."/>
            <person name="Pitluck S."/>
            <person name="Kyrpides N."/>
            <person name="Mavromatis K."/>
            <person name="Ivanova N."/>
            <person name="Mikhailova N."/>
            <person name="Foster B."/>
            <person name="Clum A."/>
            <person name="Brettin T."/>
            <person name="Detter J.C."/>
            <person name="Han C."/>
            <person name="Larimer F."/>
            <person name="Land M."/>
            <person name="Hauser L."/>
            <person name="Markowitz V."/>
            <person name="Cheng J.F."/>
            <person name="Hugenholtz P."/>
            <person name="Woyke T."/>
            <person name="Wu D."/>
            <person name="Gehrich-Schroeter G."/>
            <person name="Schneider S."/>
            <person name="Pukall S.R."/>
            <person name="Klenk H.P."/>
            <person name="Eisen J.A."/>
        </authorList>
    </citation>
    <scope>NUCLEOTIDE SEQUENCE [LARGE SCALE GENOMIC DNA]</scope>
    <source>
        <strain evidence="2">DSM 15894 / CECT 5975 / LMG 20990 / XIL07</strain>
    </source>
</reference>